<evidence type="ECO:0000256" key="3">
    <source>
        <dbReference type="ARBA" id="ARBA00022723"/>
    </source>
</evidence>
<feature type="compositionally biased region" description="Basic residues" evidence="12">
    <location>
        <begin position="698"/>
        <end position="707"/>
    </location>
</feature>
<evidence type="ECO:0000256" key="9">
    <source>
        <dbReference type="ARBA" id="ARBA00023163"/>
    </source>
</evidence>
<reference evidence="15" key="1">
    <citation type="submission" date="2022-03" db="EMBL/GenBank/DDBJ databases">
        <authorList>
            <person name="Alioto T."/>
            <person name="Alioto T."/>
            <person name="Gomez Garrido J."/>
        </authorList>
    </citation>
    <scope>NUCLEOTIDE SEQUENCE</scope>
</reference>
<feature type="domain" description="C2H2-type" evidence="13">
    <location>
        <begin position="121"/>
        <end position="148"/>
    </location>
</feature>
<keyword evidence="10" id="KW-0539">Nucleus</keyword>
<dbReference type="FunFam" id="3.30.160.60:FF:000358">
    <property type="entry name" value="zinc finger protein 24"/>
    <property type="match status" value="3"/>
</dbReference>
<dbReference type="FunFam" id="3.30.160.60:FF:000625">
    <property type="entry name" value="Zinc finger protein 536"/>
    <property type="match status" value="1"/>
</dbReference>
<dbReference type="InterPro" id="IPR036051">
    <property type="entry name" value="KRAB_dom_sf"/>
</dbReference>
<dbReference type="FunFam" id="3.30.160.60:FF:000512">
    <property type="entry name" value="zinc finger protein 197 isoform X1"/>
    <property type="match status" value="1"/>
</dbReference>
<feature type="domain" description="KRAB" evidence="14">
    <location>
        <begin position="13"/>
        <end position="101"/>
    </location>
</feature>
<keyword evidence="5 11" id="KW-0863">Zinc-finger</keyword>
<dbReference type="AlphaFoldDB" id="A0AAD1R986"/>
<dbReference type="SMART" id="SM00349">
    <property type="entry name" value="KRAB"/>
    <property type="match status" value="2"/>
</dbReference>
<dbReference type="GO" id="GO:0006355">
    <property type="term" value="P:regulation of DNA-templated transcription"/>
    <property type="evidence" value="ECO:0007669"/>
    <property type="project" value="InterPro"/>
</dbReference>
<dbReference type="SMART" id="SM00355">
    <property type="entry name" value="ZnF_C2H2"/>
    <property type="match status" value="14"/>
</dbReference>
<feature type="region of interest" description="Disordered" evidence="12">
    <location>
        <begin position="86"/>
        <end position="113"/>
    </location>
</feature>
<keyword evidence="4" id="KW-0677">Repeat</keyword>
<feature type="domain" description="C2H2-type" evidence="13">
    <location>
        <begin position="178"/>
        <end position="205"/>
    </location>
</feature>
<dbReference type="PANTHER" id="PTHR16515:SF66">
    <property type="entry name" value="C2H2-TYPE DOMAIN-CONTAINING PROTEIN"/>
    <property type="match status" value="1"/>
</dbReference>
<dbReference type="FunFam" id="3.30.160.60:FF:000624">
    <property type="entry name" value="zinc finger protein 697"/>
    <property type="match status" value="2"/>
</dbReference>
<comment type="similarity">
    <text evidence="2">Belongs to the krueppel C2H2-type zinc-finger protein family.</text>
</comment>
<feature type="domain" description="C2H2-type" evidence="13">
    <location>
        <begin position="290"/>
        <end position="317"/>
    </location>
</feature>
<feature type="domain" description="C2H2-type" evidence="13">
    <location>
        <begin position="318"/>
        <end position="345"/>
    </location>
</feature>
<evidence type="ECO:0000256" key="10">
    <source>
        <dbReference type="ARBA" id="ARBA00023242"/>
    </source>
</evidence>
<dbReference type="Pfam" id="PF00096">
    <property type="entry name" value="zf-C2H2"/>
    <property type="match status" value="13"/>
</dbReference>
<comment type="subcellular location">
    <subcellularLocation>
        <location evidence="1">Nucleus</location>
    </subcellularLocation>
</comment>
<dbReference type="FunFam" id="3.30.160.60:FF:000016">
    <property type="entry name" value="zinc finger protein 37 homolog"/>
    <property type="match status" value="1"/>
</dbReference>
<proteinExistence type="inferred from homology"/>
<keyword evidence="8" id="KW-0238">DNA-binding</keyword>
<evidence type="ECO:0000313" key="15">
    <source>
        <dbReference type="EMBL" id="CAH2245380.1"/>
    </source>
</evidence>
<evidence type="ECO:0000313" key="16">
    <source>
        <dbReference type="Proteomes" id="UP001295444"/>
    </source>
</evidence>
<dbReference type="Gene3D" id="3.30.160.60">
    <property type="entry name" value="Classic Zinc Finger"/>
    <property type="match status" value="14"/>
</dbReference>
<evidence type="ECO:0000259" key="14">
    <source>
        <dbReference type="PROSITE" id="PS50805"/>
    </source>
</evidence>
<keyword evidence="7" id="KW-0805">Transcription regulation</keyword>
<evidence type="ECO:0000256" key="5">
    <source>
        <dbReference type="ARBA" id="ARBA00022771"/>
    </source>
</evidence>
<feature type="compositionally biased region" description="Polar residues" evidence="12">
    <location>
        <begin position="664"/>
        <end position="674"/>
    </location>
</feature>
<feature type="domain" description="C2H2-type" evidence="13">
    <location>
        <begin position="206"/>
        <end position="233"/>
    </location>
</feature>
<gene>
    <name evidence="15" type="ORF">PECUL_23A019174</name>
</gene>
<dbReference type="InterPro" id="IPR036236">
    <property type="entry name" value="Znf_C2H2_sf"/>
</dbReference>
<evidence type="ECO:0000256" key="11">
    <source>
        <dbReference type="PROSITE-ProRule" id="PRU00042"/>
    </source>
</evidence>
<dbReference type="PANTHER" id="PTHR16515">
    <property type="entry name" value="PR DOMAIN ZINC FINGER PROTEIN"/>
    <property type="match status" value="1"/>
</dbReference>
<organism evidence="15 16">
    <name type="scientific">Pelobates cultripes</name>
    <name type="common">Western spadefoot toad</name>
    <dbReference type="NCBI Taxonomy" id="61616"/>
    <lineage>
        <taxon>Eukaryota</taxon>
        <taxon>Metazoa</taxon>
        <taxon>Chordata</taxon>
        <taxon>Craniata</taxon>
        <taxon>Vertebrata</taxon>
        <taxon>Euteleostomi</taxon>
        <taxon>Amphibia</taxon>
        <taxon>Batrachia</taxon>
        <taxon>Anura</taxon>
        <taxon>Pelobatoidea</taxon>
        <taxon>Pelobatidae</taxon>
        <taxon>Pelobates</taxon>
    </lineage>
</organism>
<keyword evidence="3" id="KW-0479">Metal-binding</keyword>
<dbReference type="GO" id="GO:0003677">
    <property type="term" value="F:DNA binding"/>
    <property type="evidence" value="ECO:0007669"/>
    <property type="project" value="UniProtKB-KW"/>
</dbReference>
<dbReference type="InterPro" id="IPR001909">
    <property type="entry name" value="KRAB"/>
</dbReference>
<dbReference type="SUPFAM" id="SSF57667">
    <property type="entry name" value="beta-beta-alpha zinc fingers"/>
    <property type="match status" value="7"/>
</dbReference>
<feature type="domain" description="C2H2-type" evidence="13">
    <location>
        <begin position="385"/>
        <end position="412"/>
    </location>
</feature>
<feature type="domain" description="C2H2-type" evidence="13">
    <location>
        <begin position="413"/>
        <end position="440"/>
    </location>
</feature>
<dbReference type="GO" id="GO:0005634">
    <property type="term" value="C:nucleus"/>
    <property type="evidence" value="ECO:0007669"/>
    <property type="project" value="UniProtKB-SubCell"/>
</dbReference>
<evidence type="ECO:0000256" key="6">
    <source>
        <dbReference type="ARBA" id="ARBA00022833"/>
    </source>
</evidence>
<feature type="domain" description="KRAB" evidence="14">
    <location>
        <begin position="519"/>
        <end position="590"/>
    </location>
</feature>
<dbReference type="FunFam" id="3.30.160.60:FF:000295">
    <property type="entry name" value="zinc finger protein 19"/>
    <property type="match status" value="1"/>
</dbReference>
<feature type="domain" description="C2H2-type" evidence="13">
    <location>
        <begin position="149"/>
        <end position="177"/>
    </location>
</feature>
<feature type="domain" description="C2H2-type" evidence="13">
    <location>
        <begin position="234"/>
        <end position="261"/>
    </location>
</feature>
<dbReference type="FunFam" id="3.30.160.60:FF:001498">
    <property type="entry name" value="Zinc finger protein 404"/>
    <property type="match status" value="1"/>
</dbReference>
<feature type="domain" description="C2H2-type" evidence="13">
    <location>
        <begin position="441"/>
        <end position="468"/>
    </location>
</feature>
<sequence length="829" mass="95724">MDQCEEASDQDPVTFEDVAVFFSKGEWALLEQWQKDLYRTVMKDNFETVSSLGVPAMSSDILHGESEEYRLLVSIKQEHSLLENDPEAVTRASTKSENVKRTNRLRASTRKQEVHTGEKPYMCRDCGKGYSRADYLRAHRIVHSGENPFQCTDCEKSFSEKKILRKHLRTQHQKPKLHKCSVCDKSFSKSYSLKVHLRIHTGEKPYECEECHKSFSKNNLLTVHKRIHSGEKPYECMECLKSFSVISHLRVHKRTHTGERPYKCIECSKSFSDYSSLVRHQRIHSGAKPYQCNICKKSFRETSHLTVHKRTHTGERPYKCAECHKTFIDCSSFVEHRRNHTGARPYTCDVCQKGFAKAYTLKIHQRIHTGEKPYKCDQCPRERPYKCLVCEKRFHKSAHLKVHQRTHTGERPYGCQVCGKRFTKSYHLKVHLRTHTGERPYQCPECHKTFSVNSHLTVHQRTHTGEKPFVCFECGKSFRQKTSLLGHQKSHQRIGEHCHSEQAVTRSSGEGGGHGPVSVTFHDVAACFSAEEWGLLEEWQKELYKNVMRDIHDALQAMGYAIMNSDVLLKIKEDDEAGKSPEKVKSETDSARATNISPDILLRIKQDDIPDWRDLEVPEKEELDTSNSSIPVFDPDLSLWIFREEPDLSTPDVTEDQVLPSDTEAGTQELQSIPSPFKEPMSDTSTMYNPPYSEGPRPGKRKRRPPQRRSCEHRRDLDDEDQMECQEDYKHRLQCRNQTLESQTEWTAPEKLYQCDLCDRSFSDRSIQFRNCQNGHLLSCPQCEGTLSLHPLFNRPSCTEIETSFAHTVRFNDHSGDSVLPQPMQGPVG</sequence>
<feature type="region of interest" description="Disordered" evidence="12">
    <location>
        <begin position="648"/>
        <end position="722"/>
    </location>
</feature>
<evidence type="ECO:0000256" key="7">
    <source>
        <dbReference type="ARBA" id="ARBA00023015"/>
    </source>
</evidence>
<feature type="domain" description="C2H2-type" evidence="13">
    <location>
        <begin position="469"/>
        <end position="491"/>
    </location>
</feature>
<evidence type="ECO:0000256" key="1">
    <source>
        <dbReference type="ARBA" id="ARBA00004123"/>
    </source>
</evidence>
<dbReference type="PROSITE" id="PS00028">
    <property type="entry name" value="ZINC_FINGER_C2H2_1"/>
    <property type="match status" value="13"/>
</dbReference>
<dbReference type="GO" id="GO:0008270">
    <property type="term" value="F:zinc ion binding"/>
    <property type="evidence" value="ECO:0007669"/>
    <property type="project" value="UniProtKB-KW"/>
</dbReference>
<evidence type="ECO:0000256" key="12">
    <source>
        <dbReference type="SAM" id="MobiDB-lite"/>
    </source>
</evidence>
<dbReference type="FunFam" id="3.30.160.60:FF:000490">
    <property type="entry name" value="Zinc finger protein 605"/>
    <property type="match status" value="1"/>
</dbReference>
<keyword evidence="16" id="KW-1185">Reference proteome</keyword>
<dbReference type="CDD" id="cd07765">
    <property type="entry name" value="KRAB_A-box"/>
    <property type="match status" value="2"/>
</dbReference>
<name>A0AAD1R986_PELCU</name>
<evidence type="ECO:0000256" key="8">
    <source>
        <dbReference type="ARBA" id="ARBA00023125"/>
    </source>
</evidence>
<dbReference type="Gene3D" id="6.10.140.140">
    <property type="match status" value="2"/>
</dbReference>
<dbReference type="FunFam" id="3.30.160.60:FF:000367">
    <property type="entry name" value="Zinc finger protein 572"/>
    <property type="match status" value="1"/>
</dbReference>
<keyword evidence="6" id="KW-0862">Zinc</keyword>
<evidence type="ECO:0000256" key="2">
    <source>
        <dbReference type="ARBA" id="ARBA00006991"/>
    </source>
</evidence>
<evidence type="ECO:0000256" key="4">
    <source>
        <dbReference type="ARBA" id="ARBA00022737"/>
    </source>
</evidence>
<keyword evidence="9" id="KW-0804">Transcription</keyword>
<dbReference type="InterPro" id="IPR050331">
    <property type="entry name" value="Zinc_finger"/>
</dbReference>
<accession>A0AAD1R986</accession>
<dbReference type="InterPro" id="IPR013087">
    <property type="entry name" value="Znf_C2H2_type"/>
</dbReference>
<dbReference type="FunFam" id="3.30.160.60:FF:001506">
    <property type="entry name" value="Zinc finger protein"/>
    <property type="match status" value="1"/>
</dbReference>
<dbReference type="PROSITE" id="PS50157">
    <property type="entry name" value="ZINC_FINGER_C2H2_2"/>
    <property type="match status" value="13"/>
</dbReference>
<dbReference type="Proteomes" id="UP001295444">
    <property type="component" value="Chromosome 02"/>
</dbReference>
<dbReference type="EMBL" id="OW240913">
    <property type="protein sequence ID" value="CAH2245380.1"/>
    <property type="molecule type" value="Genomic_DNA"/>
</dbReference>
<evidence type="ECO:0000259" key="13">
    <source>
        <dbReference type="PROSITE" id="PS50157"/>
    </source>
</evidence>
<dbReference type="Pfam" id="PF01352">
    <property type="entry name" value="KRAB"/>
    <property type="match status" value="2"/>
</dbReference>
<protein>
    <submittedName>
        <fullName evidence="15">Zinc finger 420-like isoform X1</fullName>
    </submittedName>
</protein>
<dbReference type="PROSITE" id="PS50805">
    <property type="entry name" value="KRAB"/>
    <property type="match status" value="2"/>
</dbReference>
<dbReference type="SUPFAM" id="SSF109640">
    <property type="entry name" value="KRAB domain (Kruppel-associated box)"/>
    <property type="match status" value="2"/>
</dbReference>
<feature type="domain" description="C2H2-type" evidence="13">
    <location>
        <begin position="346"/>
        <end position="373"/>
    </location>
</feature>
<feature type="domain" description="C2H2-type" evidence="13">
    <location>
        <begin position="262"/>
        <end position="289"/>
    </location>
</feature>